<gene>
    <name evidence="1" type="ORF">JBS370_LOCUS36388</name>
</gene>
<reference evidence="1" key="1">
    <citation type="submission" date="2021-02" db="EMBL/GenBank/DDBJ databases">
        <authorList>
            <person name="Nowell W R."/>
        </authorList>
    </citation>
    <scope>NUCLEOTIDE SEQUENCE</scope>
</reference>
<feature type="non-terminal residue" evidence="1">
    <location>
        <position position="38"/>
    </location>
</feature>
<comment type="caution">
    <text evidence="1">The sequence shown here is derived from an EMBL/GenBank/DDBJ whole genome shotgun (WGS) entry which is preliminary data.</text>
</comment>
<accession>A0A820BAM1</accession>
<evidence type="ECO:0000313" key="1">
    <source>
        <dbReference type="EMBL" id="CAF4198222.1"/>
    </source>
</evidence>
<dbReference type="Proteomes" id="UP000663836">
    <property type="component" value="Unassembled WGS sequence"/>
</dbReference>
<name>A0A820BAM1_9BILA</name>
<organism evidence="1 2">
    <name type="scientific">Rotaria sordida</name>
    <dbReference type="NCBI Taxonomy" id="392033"/>
    <lineage>
        <taxon>Eukaryota</taxon>
        <taxon>Metazoa</taxon>
        <taxon>Spiralia</taxon>
        <taxon>Gnathifera</taxon>
        <taxon>Rotifera</taxon>
        <taxon>Eurotatoria</taxon>
        <taxon>Bdelloidea</taxon>
        <taxon>Philodinida</taxon>
        <taxon>Philodinidae</taxon>
        <taxon>Rotaria</taxon>
    </lineage>
</organism>
<protein>
    <submittedName>
        <fullName evidence="1">Uncharacterized protein</fullName>
    </submittedName>
</protein>
<sequence length="38" mass="4336">MSHNDSDSSSIEYLLEICDKERGKNNEKIQVQILPSIT</sequence>
<dbReference type="AlphaFoldDB" id="A0A820BAM1"/>
<dbReference type="EMBL" id="CAJOBD010014252">
    <property type="protein sequence ID" value="CAF4198222.1"/>
    <property type="molecule type" value="Genomic_DNA"/>
</dbReference>
<proteinExistence type="predicted"/>
<evidence type="ECO:0000313" key="2">
    <source>
        <dbReference type="Proteomes" id="UP000663836"/>
    </source>
</evidence>